<dbReference type="EMBL" id="JAPNKA010000001">
    <property type="protein sequence ID" value="MCY1076756.1"/>
    <property type="molecule type" value="Genomic_DNA"/>
</dbReference>
<evidence type="ECO:0000256" key="1">
    <source>
        <dbReference type="SAM" id="MobiDB-lite"/>
    </source>
</evidence>
<proteinExistence type="predicted"/>
<dbReference type="Proteomes" id="UP001207654">
    <property type="component" value="Unassembled WGS sequence"/>
</dbReference>
<accession>A0ABT4A523</accession>
<dbReference type="RefSeq" id="WP_267535621.1">
    <property type="nucleotide sequence ID" value="NZ_JAPNKA010000001.1"/>
</dbReference>
<reference evidence="2 3" key="1">
    <citation type="submission" date="2022-11" db="EMBL/GenBank/DDBJ databases">
        <title>Minimal conservation of predation-associated metabolite biosynthetic gene clusters underscores biosynthetic potential of Myxococcota including descriptions for ten novel species: Archangium lansinium sp. nov., Myxococcus landrumus sp. nov., Nannocystis bai.</title>
        <authorList>
            <person name="Ahearne A."/>
            <person name="Stevens C."/>
            <person name="Phillips K."/>
        </authorList>
    </citation>
    <scope>NUCLEOTIDE SEQUENCE [LARGE SCALE GENOMIC DNA]</scope>
    <source>
        <strain evidence="2 3">MIWBW</strain>
    </source>
</reference>
<feature type="region of interest" description="Disordered" evidence="1">
    <location>
        <begin position="70"/>
        <end position="94"/>
    </location>
</feature>
<keyword evidence="3" id="KW-1185">Reference proteome</keyword>
<organism evidence="2 3">
    <name type="scientific">Archangium lansingense</name>
    <dbReference type="NCBI Taxonomy" id="2995310"/>
    <lineage>
        <taxon>Bacteria</taxon>
        <taxon>Pseudomonadati</taxon>
        <taxon>Myxococcota</taxon>
        <taxon>Myxococcia</taxon>
        <taxon>Myxococcales</taxon>
        <taxon>Cystobacterineae</taxon>
        <taxon>Archangiaceae</taxon>
        <taxon>Archangium</taxon>
    </lineage>
</organism>
<sequence>MAKDDTIENRVYLFESLASSYISAASELLSSEDAAVRARARRALAELAYVSCVVSDTGNLSAEEVRERVLGNPEPALPPDVDLDDKGSKGKKRK</sequence>
<name>A0ABT4A523_9BACT</name>
<protein>
    <submittedName>
        <fullName evidence="2">Uncharacterized protein</fullName>
    </submittedName>
</protein>
<evidence type="ECO:0000313" key="2">
    <source>
        <dbReference type="EMBL" id="MCY1076756.1"/>
    </source>
</evidence>
<comment type="caution">
    <text evidence="2">The sequence shown here is derived from an EMBL/GenBank/DDBJ whole genome shotgun (WGS) entry which is preliminary data.</text>
</comment>
<gene>
    <name evidence="2" type="ORF">OV287_19945</name>
</gene>
<evidence type="ECO:0000313" key="3">
    <source>
        <dbReference type="Proteomes" id="UP001207654"/>
    </source>
</evidence>